<dbReference type="Proteomes" id="UP000225548">
    <property type="component" value="Unassembled WGS sequence"/>
</dbReference>
<dbReference type="Pfam" id="PF00155">
    <property type="entry name" value="Aminotran_1_2"/>
    <property type="match status" value="1"/>
</dbReference>
<dbReference type="EC" id="4.4.1.13" evidence="2"/>
<dbReference type="InterPro" id="IPR015421">
    <property type="entry name" value="PyrdxlP-dep_Trfase_major"/>
</dbReference>
<reference evidence="7 8" key="1">
    <citation type="submission" date="2017-10" db="EMBL/GenBank/DDBJ databases">
        <title>Sequencing the genomes of 1000 actinobacteria strains.</title>
        <authorList>
            <person name="Klenk H.-P."/>
        </authorList>
    </citation>
    <scope>NUCLEOTIDE SEQUENCE [LARGE SCALE GENOMIC DNA]</scope>
    <source>
        <strain evidence="7 8">DSM 18966</strain>
    </source>
</reference>
<evidence type="ECO:0000313" key="7">
    <source>
        <dbReference type="EMBL" id="PFG34899.1"/>
    </source>
</evidence>
<dbReference type="CDD" id="cd00609">
    <property type="entry name" value="AAT_like"/>
    <property type="match status" value="1"/>
</dbReference>
<dbReference type="PANTHER" id="PTHR43525">
    <property type="entry name" value="PROTEIN MALY"/>
    <property type="match status" value="1"/>
</dbReference>
<dbReference type="Gene3D" id="3.90.1150.10">
    <property type="entry name" value="Aspartate Aminotransferase, domain 1"/>
    <property type="match status" value="1"/>
</dbReference>
<evidence type="ECO:0000256" key="3">
    <source>
        <dbReference type="ARBA" id="ARBA00022898"/>
    </source>
</evidence>
<dbReference type="InterPro" id="IPR015424">
    <property type="entry name" value="PyrdxlP-dep_Trfase"/>
</dbReference>
<evidence type="ECO:0000256" key="1">
    <source>
        <dbReference type="ARBA" id="ARBA00001933"/>
    </source>
</evidence>
<keyword evidence="8" id="KW-1185">Reference proteome</keyword>
<keyword evidence="4 7" id="KW-0456">Lyase</keyword>
<dbReference type="GO" id="GO:0047804">
    <property type="term" value="F:cysteine-S-conjugate beta-lyase activity"/>
    <property type="evidence" value="ECO:0007669"/>
    <property type="project" value="UniProtKB-EC"/>
</dbReference>
<evidence type="ECO:0000259" key="6">
    <source>
        <dbReference type="Pfam" id="PF00155"/>
    </source>
</evidence>
<dbReference type="InterPro" id="IPR051798">
    <property type="entry name" value="Class-II_PLP-Dep_Aminotrans"/>
</dbReference>
<evidence type="ECO:0000256" key="4">
    <source>
        <dbReference type="ARBA" id="ARBA00023239"/>
    </source>
</evidence>
<proteinExistence type="inferred from homology"/>
<name>A0A2A9E9J3_9MICO</name>
<comment type="similarity">
    <text evidence="5">Belongs to the class-II pyridoxal-phosphate-dependent aminotransferase family. MalY/PatB cystathionine beta-lyase subfamily.</text>
</comment>
<dbReference type="AlphaFoldDB" id="A0A2A9E9J3"/>
<evidence type="ECO:0000313" key="8">
    <source>
        <dbReference type="Proteomes" id="UP000225548"/>
    </source>
</evidence>
<protein>
    <recommendedName>
        <fullName evidence="2">cysteine-S-conjugate beta-lyase</fullName>
        <ecNumber evidence="2">4.4.1.13</ecNumber>
    </recommendedName>
</protein>
<organism evidence="7 8">
    <name type="scientific">Sanguibacter antarcticus</name>
    <dbReference type="NCBI Taxonomy" id="372484"/>
    <lineage>
        <taxon>Bacteria</taxon>
        <taxon>Bacillati</taxon>
        <taxon>Actinomycetota</taxon>
        <taxon>Actinomycetes</taxon>
        <taxon>Micrococcales</taxon>
        <taxon>Sanguibacteraceae</taxon>
        <taxon>Sanguibacter</taxon>
    </lineage>
</organism>
<dbReference type="InterPro" id="IPR004839">
    <property type="entry name" value="Aminotransferase_I/II_large"/>
</dbReference>
<comment type="cofactor">
    <cofactor evidence="1">
        <name>pyridoxal 5'-phosphate</name>
        <dbReference type="ChEBI" id="CHEBI:597326"/>
    </cofactor>
</comment>
<dbReference type="InterPro" id="IPR015422">
    <property type="entry name" value="PyrdxlP-dep_Trfase_small"/>
</dbReference>
<accession>A0A2A9E9J3</accession>
<gene>
    <name evidence="7" type="ORF">ATL42_2830</name>
</gene>
<feature type="domain" description="Aminotransferase class I/classII large" evidence="6">
    <location>
        <begin position="41"/>
        <end position="396"/>
    </location>
</feature>
<sequence length="408" mass="43242">MGVALPVYGRRVTDQPTIFDSLSLDELRTRTSKKWRAYAPDVLPLWVAEMDVPQPEPVVAAVHDAMRRGDTGYPSGTDYAEAYAELADERWGWTVDPGSARMLTDVIIGISDVLKVLTEPGDTVVVNTPVYPPFFAVLDDLGRRTVSAPLGADGRIDLAALEAVLPGAQVFLLCNPHNPTGTAHTPEELAAVAALARTHGVRLVADEIHAPISSPAAAAELGRPVFTPLATVPGAENAISVVSASKAWNLAGLKAALAIGGPEATQDVHEIAELADHGASHLASIAHVAALRHARGWLDEVTTGIDVNRRFFTERLAERLPGATVQEAHATYLAWVDCRGLRDTTGIPLGDDPARAFLKRGKVAFTSGVPFGPGGEGFLRVNLATSRAVLAEAVDRMVAALASQRPAR</sequence>
<dbReference type="PANTHER" id="PTHR43525:SF2">
    <property type="entry name" value="CYSTATHIONINE BETA-LYASE-RELATED"/>
    <property type="match status" value="1"/>
</dbReference>
<dbReference type="GO" id="GO:0030170">
    <property type="term" value="F:pyridoxal phosphate binding"/>
    <property type="evidence" value="ECO:0007669"/>
    <property type="project" value="InterPro"/>
</dbReference>
<evidence type="ECO:0000256" key="2">
    <source>
        <dbReference type="ARBA" id="ARBA00012224"/>
    </source>
</evidence>
<comment type="caution">
    <text evidence="7">The sequence shown here is derived from an EMBL/GenBank/DDBJ whole genome shotgun (WGS) entry which is preliminary data.</text>
</comment>
<dbReference type="Gene3D" id="3.40.640.10">
    <property type="entry name" value="Type I PLP-dependent aspartate aminotransferase-like (Major domain)"/>
    <property type="match status" value="1"/>
</dbReference>
<evidence type="ECO:0000256" key="5">
    <source>
        <dbReference type="ARBA" id="ARBA00037974"/>
    </source>
</evidence>
<dbReference type="SUPFAM" id="SSF53383">
    <property type="entry name" value="PLP-dependent transferases"/>
    <property type="match status" value="1"/>
</dbReference>
<dbReference type="EMBL" id="PDJG01000001">
    <property type="protein sequence ID" value="PFG34899.1"/>
    <property type="molecule type" value="Genomic_DNA"/>
</dbReference>
<keyword evidence="3" id="KW-0663">Pyridoxal phosphate</keyword>